<dbReference type="EMBL" id="FNAD01000002">
    <property type="protein sequence ID" value="SDD22588.1"/>
    <property type="molecule type" value="Genomic_DNA"/>
</dbReference>
<evidence type="ECO:0000256" key="3">
    <source>
        <dbReference type="ARBA" id="ARBA00022516"/>
    </source>
</evidence>
<dbReference type="InterPro" id="IPR043130">
    <property type="entry name" value="CDP-OH_PTrfase_TM_dom"/>
</dbReference>
<dbReference type="PIRSF" id="PIRSF000847">
    <property type="entry name" value="Phos_ph_gly_syn"/>
    <property type="match status" value="1"/>
</dbReference>
<dbReference type="GO" id="GO:0046474">
    <property type="term" value="P:glycerophospholipid biosynthetic process"/>
    <property type="evidence" value="ECO:0007669"/>
    <property type="project" value="TreeGrafter"/>
</dbReference>
<dbReference type="InterPro" id="IPR000462">
    <property type="entry name" value="CDP-OH_P_trans"/>
</dbReference>
<proteinExistence type="inferred from homology"/>
<evidence type="ECO:0000256" key="5">
    <source>
        <dbReference type="ARBA" id="ARBA00022692"/>
    </source>
</evidence>
<dbReference type="NCBIfam" id="TIGR00560">
    <property type="entry name" value="pgsA"/>
    <property type="match status" value="1"/>
</dbReference>
<dbReference type="PROSITE" id="PS00379">
    <property type="entry name" value="CDP_ALCOHOL_P_TRANSF"/>
    <property type="match status" value="1"/>
</dbReference>
<feature type="transmembrane region" description="Helical" evidence="13">
    <location>
        <begin position="12"/>
        <end position="34"/>
    </location>
</feature>
<dbReference type="Gene3D" id="1.20.120.1760">
    <property type="match status" value="1"/>
</dbReference>
<evidence type="ECO:0000256" key="12">
    <source>
        <dbReference type="RuleBase" id="RU003750"/>
    </source>
</evidence>
<comment type="subcellular location">
    <subcellularLocation>
        <location evidence="1">Membrane</location>
        <topology evidence="1">Multi-pass membrane protein</topology>
    </subcellularLocation>
</comment>
<evidence type="ECO:0000256" key="8">
    <source>
        <dbReference type="ARBA" id="ARBA00023136"/>
    </source>
</evidence>
<gene>
    <name evidence="14" type="ORF">SAMN05216270_102412</name>
</gene>
<feature type="transmembrane region" description="Helical" evidence="13">
    <location>
        <begin position="40"/>
        <end position="59"/>
    </location>
</feature>
<evidence type="ECO:0000256" key="7">
    <source>
        <dbReference type="ARBA" id="ARBA00023098"/>
    </source>
</evidence>
<evidence type="ECO:0000256" key="10">
    <source>
        <dbReference type="ARBA" id="ARBA00023264"/>
    </source>
</evidence>
<evidence type="ECO:0000256" key="1">
    <source>
        <dbReference type="ARBA" id="ARBA00004141"/>
    </source>
</evidence>
<keyword evidence="9" id="KW-0594">Phospholipid biosynthesis</keyword>
<dbReference type="EC" id="2.7.8.5" evidence="11"/>
<dbReference type="InterPro" id="IPR004570">
    <property type="entry name" value="Phosphatidylglycerol_P_synth"/>
</dbReference>
<dbReference type="AlphaFoldDB" id="A0A1G6T0K8"/>
<evidence type="ECO:0000256" key="11">
    <source>
        <dbReference type="NCBIfam" id="TIGR00560"/>
    </source>
</evidence>
<evidence type="ECO:0000256" key="9">
    <source>
        <dbReference type="ARBA" id="ARBA00023209"/>
    </source>
</evidence>
<dbReference type="PANTHER" id="PTHR14269">
    <property type="entry name" value="CDP-DIACYLGLYCEROL--GLYCEROL-3-PHOSPHATE 3-PHOSPHATIDYLTRANSFERASE-RELATED"/>
    <property type="match status" value="1"/>
</dbReference>
<dbReference type="Pfam" id="PF01066">
    <property type="entry name" value="CDP-OH_P_transf"/>
    <property type="match status" value="1"/>
</dbReference>
<keyword evidence="4 12" id="KW-0808">Transferase</keyword>
<keyword evidence="10" id="KW-1208">Phospholipid metabolism</keyword>
<evidence type="ECO:0000256" key="4">
    <source>
        <dbReference type="ARBA" id="ARBA00022679"/>
    </source>
</evidence>
<protein>
    <recommendedName>
        <fullName evidence="11">CDP-diacylglycerol--glycerol-3-phosphate 3-phosphatidyltransferase</fullName>
        <ecNumber evidence="11">2.7.8.5</ecNumber>
    </recommendedName>
</protein>
<keyword evidence="7" id="KW-0443">Lipid metabolism</keyword>
<evidence type="ECO:0000256" key="13">
    <source>
        <dbReference type="SAM" id="Phobius"/>
    </source>
</evidence>
<dbReference type="RefSeq" id="WP_245680859.1">
    <property type="nucleotide sequence ID" value="NZ_FNAD01000002.1"/>
</dbReference>
<evidence type="ECO:0000256" key="6">
    <source>
        <dbReference type="ARBA" id="ARBA00022989"/>
    </source>
</evidence>
<dbReference type="PANTHER" id="PTHR14269:SF52">
    <property type="entry name" value="PHOSPHATIDYLGLYCEROPHOSPHATE SYNTHASE-RELATED"/>
    <property type="match status" value="1"/>
</dbReference>
<evidence type="ECO:0000256" key="2">
    <source>
        <dbReference type="ARBA" id="ARBA00010441"/>
    </source>
</evidence>
<feature type="transmembrane region" description="Helical" evidence="13">
    <location>
        <begin position="158"/>
        <end position="179"/>
    </location>
</feature>
<keyword evidence="15" id="KW-1185">Reference proteome</keyword>
<dbReference type="UniPathway" id="UPA00085"/>
<name>A0A1G6T0K8_9ACTN</name>
<dbReference type="STRING" id="58114.SAMN05216270_102412"/>
<accession>A0A1G6T0K8</accession>
<dbReference type="Proteomes" id="UP000198949">
    <property type="component" value="Unassembled WGS sequence"/>
</dbReference>
<keyword evidence="5 13" id="KW-0812">Transmembrane</keyword>
<keyword evidence="8 13" id="KW-0472">Membrane</keyword>
<dbReference type="GO" id="GO:0016020">
    <property type="term" value="C:membrane"/>
    <property type="evidence" value="ECO:0007669"/>
    <property type="project" value="UniProtKB-SubCell"/>
</dbReference>
<reference evidence="15" key="1">
    <citation type="submission" date="2016-10" db="EMBL/GenBank/DDBJ databases">
        <authorList>
            <person name="Varghese N."/>
            <person name="Submissions S."/>
        </authorList>
    </citation>
    <scope>NUCLEOTIDE SEQUENCE [LARGE SCALE GENOMIC DNA]</scope>
    <source>
        <strain evidence="15">CGMCC 4.3516</strain>
    </source>
</reference>
<comment type="similarity">
    <text evidence="2 12">Belongs to the CDP-alcohol phosphatidyltransferase class-I family.</text>
</comment>
<keyword evidence="3" id="KW-0444">Lipid biosynthesis</keyword>
<organism evidence="14 15">
    <name type="scientific">Glycomyces harbinensis</name>
    <dbReference type="NCBI Taxonomy" id="58114"/>
    <lineage>
        <taxon>Bacteria</taxon>
        <taxon>Bacillati</taxon>
        <taxon>Actinomycetota</taxon>
        <taxon>Actinomycetes</taxon>
        <taxon>Glycomycetales</taxon>
        <taxon>Glycomycetaceae</taxon>
        <taxon>Glycomyces</taxon>
    </lineage>
</organism>
<keyword evidence="6 13" id="KW-1133">Transmembrane helix</keyword>
<dbReference type="InterPro" id="IPR048254">
    <property type="entry name" value="CDP_ALCOHOL_P_TRANSF_CS"/>
</dbReference>
<sequence length="193" mass="21457">MTTQEEPVSPWNIANVVTVARIFLVPVFAVFVALSGMEHSGWRIAACVLFVFISATDFVDGWLARSRNLVTDFGKLADPIADKALIGTALVLLSYYGDLPWWITVVILVRELGITVWRMTVVRRVVMSADRGGKLKTVLQITAVSWYLFPWPPPLDGVGLWLMGAALILTVLTGMDYLWKAFKSRESGPKRTS</sequence>
<feature type="transmembrane region" description="Helical" evidence="13">
    <location>
        <begin position="80"/>
        <end position="96"/>
    </location>
</feature>
<dbReference type="InterPro" id="IPR050324">
    <property type="entry name" value="CDP-alcohol_PTase-I"/>
</dbReference>
<evidence type="ECO:0000313" key="14">
    <source>
        <dbReference type="EMBL" id="SDD22588.1"/>
    </source>
</evidence>
<dbReference type="GO" id="GO:0008444">
    <property type="term" value="F:CDP-diacylglycerol-glycerol-3-phosphate 3-phosphatidyltransferase activity"/>
    <property type="evidence" value="ECO:0007669"/>
    <property type="project" value="UniProtKB-UniRule"/>
</dbReference>
<evidence type="ECO:0000313" key="15">
    <source>
        <dbReference type="Proteomes" id="UP000198949"/>
    </source>
</evidence>